<dbReference type="InterPro" id="IPR027417">
    <property type="entry name" value="P-loop_NTPase"/>
</dbReference>
<name>A0A840Z1K2_9SPHN</name>
<evidence type="ECO:0000259" key="3">
    <source>
        <dbReference type="PROSITE" id="PS51194"/>
    </source>
</evidence>
<dbReference type="Pfam" id="PF00176">
    <property type="entry name" value="SNF2-rel_dom"/>
    <property type="match status" value="1"/>
</dbReference>
<dbReference type="AlphaFoldDB" id="A0A840Z1K2"/>
<dbReference type="Gene3D" id="3.40.50.10810">
    <property type="entry name" value="Tandem AAA-ATPase domain"/>
    <property type="match status" value="1"/>
</dbReference>
<dbReference type="SMART" id="SM00487">
    <property type="entry name" value="DEXDc"/>
    <property type="match status" value="1"/>
</dbReference>
<dbReference type="InterPro" id="IPR049730">
    <property type="entry name" value="SNF2/RAD54-like_C"/>
</dbReference>
<evidence type="ECO:0000259" key="2">
    <source>
        <dbReference type="PROSITE" id="PS51192"/>
    </source>
</evidence>
<dbReference type="Pfam" id="PF00271">
    <property type="entry name" value="Helicase_C"/>
    <property type="match status" value="1"/>
</dbReference>
<dbReference type="GO" id="GO:0004386">
    <property type="term" value="F:helicase activity"/>
    <property type="evidence" value="ECO:0007669"/>
    <property type="project" value="UniProtKB-KW"/>
</dbReference>
<keyword evidence="1" id="KW-0378">Hydrolase</keyword>
<dbReference type="InterPro" id="IPR001650">
    <property type="entry name" value="Helicase_C-like"/>
</dbReference>
<dbReference type="PANTHER" id="PTHR45766:SF6">
    <property type="entry name" value="SWI_SNF-RELATED MATRIX-ASSOCIATED ACTIN-DEPENDENT REGULATOR OF CHROMATIN SUBFAMILY A-LIKE PROTEIN 1"/>
    <property type="match status" value="1"/>
</dbReference>
<dbReference type="PROSITE" id="PS51194">
    <property type="entry name" value="HELICASE_CTER"/>
    <property type="match status" value="1"/>
</dbReference>
<dbReference type="Proteomes" id="UP000554342">
    <property type="component" value="Unassembled WGS sequence"/>
</dbReference>
<dbReference type="InterPro" id="IPR014001">
    <property type="entry name" value="Helicase_ATP-bd"/>
</dbReference>
<dbReference type="SUPFAM" id="SSF52540">
    <property type="entry name" value="P-loop containing nucleoside triphosphate hydrolases"/>
    <property type="match status" value="2"/>
</dbReference>
<feature type="domain" description="Helicase ATP-binding" evidence="2">
    <location>
        <begin position="163"/>
        <end position="347"/>
    </location>
</feature>
<keyword evidence="4" id="KW-0067">ATP-binding</keyword>
<dbReference type="EMBL" id="JACIJI010000006">
    <property type="protein sequence ID" value="MBB5719868.1"/>
    <property type="molecule type" value="Genomic_DNA"/>
</dbReference>
<dbReference type="Gene3D" id="3.40.50.300">
    <property type="entry name" value="P-loop containing nucleotide triphosphate hydrolases"/>
    <property type="match status" value="1"/>
</dbReference>
<dbReference type="GO" id="GO:0005524">
    <property type="term" value="F:ATP binding"/>
    <property type="evidence" value="ECO:0007669"/>
    <property type="project" value="InterPro"/>
</dbReference>
<dbReference type="CDD" id="cd18793">
    <property type="entry name" value="SF2_C_SNF"/>
    <property type="match status" value="1"/>
</dbReference>
<accession>A0A840Z1K2</accession>
<dbReference type="GO" id="GO:0016787">
    <property type="term" value="F:hydrolase activity"/>
    <property type="evidence" value="ECO:0007669"/>
    <property type="project" value="UniProtKB-KW"/>
</dbReference>
<feature type="domain" description="Helicase C-terminal" evidence="3">
    <location>
        <begin position="566"/>
        <end position="726"/>
    </location>
</feature>
<evidence type="ECO:0000313" key="4">
    <source>
        <dbReference type="EMBL" id="MBB5719868.1"/>
    </source>
</evidence>
<protein>
    <submittedName>
        <fullName evidence="4">Superfamily II DNA or RNA helicase</fullName>
    </submittedName>
</protein>
<dbReference type="PANTHER" id="PTHR45766">
    <property type="entry name" value="DNA ANNEALING HELICASE AND ENDONUCLEASE ZRANB3 FAMILY MEMBER"/>
    <property type="match status" value="1"/>
</dbReference>
<proteinExistence type="predicted"/>
<evidence type="ECO:0000313" key="5">
    <source>
        <dbReference type="Proteomes" id="UP000554342"/>
    </source>
</evidence>
<sequence>MTTPPDSDQVLALIAESILEASDEEILEAARAHGVDVEALERKVREIIAARLTIARAEPVRPLAIGETVALRSDPARIGVITGITPSNRETRLSIFIDGRLETLYASQVVRADLAPGAVRATLDEFNAHLTALQLADPSMTNLYSLQAGRIDFIPYQFRPVLKFIRADRPRLLVADEVGVGKTIEAGLLLRELQARRPLRSVMVVCSKALVVEEKWHREMRRFDEEFVSLGSDDLRYCLDQCDIEGEWPDRYARAILPFSLVNENLLQGFVKRGGARGPGLSTLDAPPRFDLLIVDEAHNARNSDTSLHQGLRILADNAEAVVLITATPVQLGTGDLFSLLNLLRPDLVIDRPTFERMAEPNEAINAAISAIRAAAPGWQDAAIGDLESAAATPWGQVMLAPSPDFRNLVTATRTATTDDDRVRLIRPAEALHSFSSMISRTRRRDIGNFTSRKAQTVEVPFTPAQQAVHDDLLALQRAIYMRTHGAGPLGFLMTTIRRQAASSLHGLVPFLEDILSRRLSDLELVEMGDEDEQPADDEIAAIRSEIAAIVERARQLPDDDPKCARLVDIVVQKGGMANRRLLVFSSFRHTLFYLEQTMRARGIRVGLIHGGVGDDERRSLRKRFALPPEQADAIDVLLSSEVGSEGLDFQFCDALVNYDIPWNPMRIEQRIGRIDRYGQASQTVAIYNFVTPGTVDFDIFQRCLLRIGVFERAIGGSEAILGEIAGRLQAVADDFLLTDEEREARLQQLADNEIRQIIEADALEEREAELFGVRIERSTIDDEIAQASSRWLEPMAIERLVGLHLERELEVGRNPISGQGPVKSLRLSAEARRRLVPPRARGSRLGLAEREWEGWLRGDQQTLALTFDRETANEDRALAFITPVHPLTQAAAKSFAGDEEVVVTLRVTDPALPAGDHAFAIYQWQMRGLREDAMLVPVVEDPAVGAAFMDIFTTAHDAADVAPPDGATVEGLEGWHHELWTRRRLAHIAEAAEIARFRRDSLEASHRARVAILEEQLGRTSEERIRRMRVGQLARANADHQEALRDLAAAELRADILPRRVASGMLKVEH</sequence>
<keyword evidence="4" id="KW-0547">Nucleotide-binding</keyword>
<comment type="caution">
    <text evidence="4">The sequence shown here is derived from an EMBL/GenBank/DDBJ whole genome shotgun (WGS) entry which is preliminary data.</text>
</comment>
<keyword evidence="4" id="KW-0347">Helicase</keyword>
<dbReference type="InterPro" id="IPR038718">
    <property type="entry name" value="SNF2-like_sf"/>
</dbReference>
<dbReference type="SMART" id="SM00490">
    <property type="entry name" value="HELICc"/>
    <property type="match status" value="1"/>
</dbReference>
<dbReference type="RefSeq" id="WP_184005184.1">
    <property type="nucleotide sequence ID" value="NZ_BAABIF010000006.1"/>
</dbReference>
<reference evidence="4 5" key="1">
    <citation type="submission" date="2020-08" db="EMBL/GenBank/DDBJ databases">
        <title>Genomic Encyclopedia of Type Strains, Phase IV (KMG-IV): sequencing the most valuable type-strain genomes for metagenomic binning, comparative biology and taxonomic classification.</title>
        <authorList>
            <person name="Goeker M."/>
        </authorList>
    </citation>
    <scope>NUCLEOTIDE SEQUENCE [LARGE SCALE GENOMIC DNA]</scope>
    <source>
        <strain evidence="4 5">DSM 27203</strain>
    </source>
</reference>
<organism evidence="4 5">
    <name type="scientific">Stakelama sediminis</name>
    <dbReference type="NCBI Taxonomy" id="463200"/>
    <lineage>
        <taxon>Bacteria</taxon>
        <taxon>Pseudomonadati</taxon>
        <taxon>Pseudomonadota</taxon>
        <taxon>Alphaproteobacteria</taxon>
        <taxon>Sphingomonadales</taxon>
        <taxon>Sphingomonadaceae</taxon>
        <taxon>Stakelama</taxon>
    </lineage>
</organism>
<evidence type="ECO:0000256" key="1">
    <source>
        <dbReference type="ARBA" id="ARBA00022801"/>
    </source>
</evidence>
<dbReference type="InterPro" id="IPR000330">
    <property type="entry name" value="SNF2_N"/>
</dbReference>
<dbReference type="PROSITE" id="PS51192">
    <property type="entry name" value="HELICASE_ATP_BIND_1"/>
    <property type="match status" value="1"/>
</dbReference>
<gene>
    <name evidence="4" type="ORF">FHR23_002824</name>
</gene>
<keyword evidence="5" id="KW-1185">Reference proteome</keyword>